<evidence type="ECO:0000256" key="1">
    <source>
        <dbReference type="SAM" id="SignalP"/>
    </source>
</evidence>
<dbReference type="PROSITE" id="PS51257">
    <property type="entry name" value="PROKAR_LIPOPROTEIN"/>
    <property type="match status" value="1"/>
</dbReference>
<dbReference type="OrthoDB" id="5518381at2"/>
<evidence type="ECO:0000313" key="4">
    <source>
        <dbReference type="Proteomes" id="UP000183760"/>
    </source>
</evidence>
<comment type="caution">
    <text evidence="2">The sequence shown here is derived from an EMBL/GenBank/DDBJ whole genome shotgun (WGS) entry which is preliminary data.</text>
</comment>
<name>A0A511TCI2_MYXFU</name>
<dbReference type="EMBL" id="BJXR01000050">
    <property type="protein sequence ID" value="GEN11889.1"/>
    <property type="molecule type" value="Genomic_DNA"/>
</dbReference>
<dbReference type="AlphaFoldDB" id="A0A511TCI2"/>
<evidence type="ECO:0000313" key="2">
    <source>
        <dbReference type="EMBL" id="GEN11889.1"/>
    </source>
</evidence>
<reference evidence="3 4" key="1">
    <citation type="submission" date="2016-10" db="EMBL/GenBank/DDBJ databases">
        <authorList>
            <person name="Varghese N."/>
            <person name="Submissions S."/>
        </authorList>
    </citation>
    <scope>NUCLEOTIDE SEQUENCE [LARGE SCALE GENOMIC DNA]</scope>
    <source>
        <strain evidence="3 4">DSM 16525</strain>
    </source>
</reference>
<evidence type="ECO:0000313" key="5">
    <source>
        <dbReference type="Proteomes" id="UP000321514"/>
    </source>
</evidence>
<keyword evidence="4" id="KW-1185">Reference proteome</keyword>
<reference evidence="2 5" key="2">
    <citation type="submission" date="2019-07" db="EMBL/GenBank/DDBJ databases">
        <title>Whole genome shotgun sequence of Myxococcus fulvus NBRC 100333.</title>
        <authorList>
            <person name="Hosoyama A."/>
            <person name="Uohara A."/>
            <person name="Ohji S."/>
            <person name="Ichikawa N."/>
        </authorList>
    </citation>
    <scope>NUCLEOTIDE SEQUENCE [LARGE SCALE GENOMIC DNA]</scope>
    <source>
        <strain evidence="2 5">NBRC 100333</strain>
    </source>
</reference>
<feature type="signal peptide" evidence="1">
    <location>
        <begin position="1"/>
        <end position="19"/>
    </location>
</feature>
<accession>A0A511TCI2</accession>
<proteinExistence type="predicted"/>
<sequence>MKKLLLGMFLATLSLVGCGTEEANLPETGQVVTTEDGRELVIEQRSAEPGEEAPDVDAANVSVDEDGLACWVVLNYCRHPDTGRPHCTATGCTIAQAIKHCQALIRKHC</sequence>
<evidence type="ECO:0008006" key="6">
    <source>
        <dbReference type="Google" id="ProtNLM"/>
    </source>
</evidence>
<dbReference type="Proteomes" id="UP000183760">
    <property type="component" value="Unassembled WGS sequence"/>
</dbReference>
<keyword evidence="1" id="KW-0732">Signal</keyword>
<dbReference type="EMBL" id="FOIB01000013">
    <property type="protein sequence ID" value="SEU38741.1"/>
    <property type="molecule type" value="Genomic_DNA"/>
</dbReference>
<dbReference type="Proteomes" id="UP000321514">
    <property type="component" value="Unassembled WGS sequence"/>
</dbReference>
<dbReference type="RefSeq" id="WP_143097452.1">
    <property type="nucleotide sequence ID" value="NZ_BJXR01000050.1"/>
</dbReference>
<organism evidence="2 5">
    <name type="scientific">Myxococcus fulvus</name>
    <dbReference type="NCBI Taxonomy" id="33"/>
    <lineage>
        <taxon>Bacteria</taxon>
        <taxon>Pseudomonadati</taxon>
        <taxon>Myxococcota</taxon>
        <taxon>Myxococcia</taxon>
        <taxon>Myxococcales</taxon>
        <taxon>Cystobacterineae</taxon>
        <taxon>Myxococcaceae</taxon>
        <taxon>Myxococcus</taxon>
    </lineage>
</organism>
<evidence type="ECO:0000313" key="3">
    <source>
        <dbReference type="EMBL" id="SEU38741.1"/>
    </source>
</evidence>
<gene>
    <name evidence="2" type="ORF">MFU01_69260</name>
    <name evidence="3" type="ORF">SAMN05443572_113180</name>
</gene>
<feature type="chain" id="PRO_5023000424" description="Lipoprotein" evidence="1">
    <location>
        <begin position="20"/>
        <end position="109"/>
    </location>
</feature>
<protein>
    <recommendedName>
        <fullName evidence="6">Lipoprotein</fullName>
    </recommendedName>
</protein>